<dbReference type="GO" id="GO:0016757">
    <property type="term" value="F:glycosyltransferase activity"/>
    <property type="evidence" value="ECO:0007669"/>
    <property type="project" value="UniProtKB-KW"/>
</dbReference>
<dbReference type="GO" id="GO:0005886">
    <property type="term" value="C:plasma membrane"/>
    <property type="evidence" value="ECO:0007669"/>
    <property type="project" value="UniProtKB-SubCell"/>
</dbReference>
<dbReference type="SUPFAM" id="SSF53448">
    <property type="entry name" value="Nucleotide-diphospho-sugar transferases"/>
    <property type="match status" value="1"/>
</dbReference>
<dbReference type="RefSeq" id="WP_114406003.1">
    <property type="nucleotide sequence ID" value="NZ_QOWE01000007.1"/>
</dbReference>
<dbReference type="Gene3D" id="3.90.550.10">
    <property type="entry name" value="Spore Coat Polysaccharide Biosynthesis Protein SpsA, Chain A"/>
    <property type="match status" value="1"/>
</dbReference>
<evidence type="ECO:0000256" key="5">
    <source>
        <dbReference type="ARBA" id="ARBA00023136"/>
    </source>
</evidence>
<evidence type="ECO:0000259" key="6">
    <source>
        <dbReference type="Pfam" id="PF00535"/>
    </source>
</evidence>
<keyword evidence="4 7" id="KW-0808">Transferase</keyword>
<evidence type="ECO:0000256" key="3">
    <source>
        <dbReference type="ARBA" id="ARBA00022676"/>
    </source>
</evidence>
<evidence type="ECO:0000313" key="8">
    <source>
        <dbReference type="Proteomes" id="UP000253383"/>
    </source>
</evidence>
<reference evidence="7 8" key="1">
    <citation type="submission" date="2018-07" db="EMBL/GenBank/DDBJ databases">
        <title>Genome analysis of Larkinella rosea.</title>
        <authorList>
            <person name="Zhou Z."/>
            <person name="Wang G."/>
        </authorList>
    </citation>
    <scope>NUCLEOTIDE SEQUENCE [LARGE SCALE GENOMIC DNA]</scope>
    <source>
        <strain evidence="8">zzj9</strain>
    </source>
</reference>
<comment type="subcellular location">
    <subcellularLocation>
        <location evidence="1">Cell membrane</location>
    </subcellularLocation>
</comment>
<dbReference type="Proteomes" id="UP000253383">
    <property type="component" value="Unassembled WGS sequence"/>
</dbReference>
<evidence type="ECO:0000256" key="4">
    <source>
        <dbReference type="ARBA" id="ARBA00022679"/>
    </source>
</evidence>
<keyword evidence="8" id="KW-1185">Reference proteome</keyword>
<dbReference type="Pfam" id="PF00535">
    <property type="entry name" value="Glycos_transf_2"/>
    <property type="match status" value="1"/>
</dbReference>
<proteinExistence type="predicted"/>
<keyword evidence="2" id="KW-1003">Cell membrane</keyword>
<keyword evidence="3" id="KW-0328">Glycosyltransferase</keyword>
<protein>
    <submittedName>
        <fullName evidence="7">Glycosyltransferase family 2 protein</fullName>
    </submittedName>
</protein>
<accession>A0A368JQ67</accession>
<keyword evidence="5" id="KW-0472">Membrane</keyword>
<dbReference type="AlphaFoldDB" id="A0A368JQ67"/>
<feature type="domain" description="Glycosyltransferase 2-like" evidence="6">
    <location>
        <begin position="45"/>
        <end position="200"/>
    </location>
</feature>
<evidence type="ECO:0000313" key="7">
    <source>
        <dbReference type="EMBL" id="RCR69809.1"/>
    </source>
</evidence>
<dbReference type="EMBL" id="QOWE01000007">
    <property type="protein sequence ID" value="RCR69809.1"/>
    <property type="molecule type" value="Genomic_DNA"/>
</dbReference>
<dbReference type="PANTHER" id="PTHR43646">
    <property type="entry name" value="GLYCOSYLTRANSFERASE"/>
    <property type="match status" value="1"/>
</dbReference>
<dbReference type="InterPro" id="IPR001173">
    <property type="entry name" value="Glyco_trans_2-like"/>
</dbReference>
<organism evidence="7 8">
    <name type="scientific">Larkinella punicea</name>
    <dbReference type="NCBI Taxonomy" id="2315727"/>
    <lineage>
        <taxon>Bacteria</taxon>
        <taxon>Pseudomonadati</taxon>
        <taxon>Bacteroidota</taxon>
        <taxon>Cytophagia</taxon>
        <taxon>Cytophagales</taxon>
        <taxon>Spirosomataceae</taxon>
        <taxon>Larkinella</taxon>
    </lineage>
</organism>
<comment type="caution">
    <text evidence="7">The sequence shown here is derived from an EMBL/GenBank/DDBJ whole genome shotgun (WGS) entry which is preliminary data.</text>
</comment>
<dbReference type="OrthoDB" id="1016922at2"/>
<dbReference type="InterPro" id="IPR029044">
    <property type="entry name" value="Nucleotide-diphossugar_trans"/>
</dbReference>
<name>A0A368JQ67_9BACT</name>
<gene>
    <name evidence="7" type="ORF">DUE52_10750</name>
</gene>
<evidence type="ECO:0000256" key="1">
    <source>
        <dbReference type="ARBA" id="ARBA00004236"/>
    </source>
</evidence>
<evidence type="ECO:0000256" key="2">
    <source>
        <dbReference type="ARBA" id="ARBA00022475"/>
    </source>
</evidence>
<dbReference type="PANTHER" id="PTHR43646:SF2">
    <property type="entry name" value="GLYCOSYLTRANSFERASE 2-LIKE DOMAIN-CONTAINING PROTEIN"/>
    <property type="match status" value="1"/>
</dbReference>
<sequence length="301" mass="33125">MSNLLLPDWLSKHSFVYYPESVSSGQLKELRSRLAQYTVDKPEISIVIPAYNEEANLLHTLSSLADQKLSHSAELLVVNNNSSDRTQELLDKCGVRSIIERRPGVAFARQAGLEAARGTYMANADADCLYPSGWAEAITAPLHNPDIACTYGLYSFLPSQKSSRLALWGYEKTAQLVNNIRNRDKVYMNVYGFNFAFRRADALAVGGFALDSGREGSVAELVAAGIKPPPSGKCEDGWMSLSLQQQGKGRTVRVSDPNARVWTSDRRLIADGSLTKAFTTRVRQAFRDLRLPFSASGTTPS</sequence>
<dbReference type="CDD" id="cd00761">
    <property type="entry name" value="Glyco_tranf_GTA_type"/>
    <property type="match status" value="1"/>
</dbReference>